<feature type="region of interest" description="Disordered" evidence="2">
    <location>
        <begin position="234"/>
        <end position="262"/>
    </location>
</feature>
<dbReference type="EMBL" id="JBEXPZ010000014">
    <property type="protein sequence ID" value="MET9845370.1"/>
    <property type="molecule type" value="Genomic_DNA"/>
</dbReference>
<dbReference type="SUPFAM" id="SSF53474">
    <property type="entry name" value="alpha/beta-Hydrolases"/>
    <property type="match status" value="1"/>
</dbReference>
<evidence type="ECO:0000256" key="1">
    <source>
        <dbReference type="ARBA" id="ARBA00007169"/>
    </source>
</evidence>
<reference evidence="4 5" key="1">
    <citation type="submission" date="2024-06" db="EMBL/GenBank/DDBJ databases">
        <title>The Natural Products Discovery Center: Release of the First 8490 Sequenced Strains for Exploring Actinobacteria Biosynthetic Diversity.</title>
        <authorList>
            <person name="Kalkreuter E."/>
            <person name="Kautsar S.A."/>
            <person name="Yang D."/>
            <person name="Bader C.D."/>
            <person name="Teijaro C.N."/>
            <person name="Fluegel L."/>
            <person name="Davis C.M."/>
            <person name="Simpson J.R."/>
            <person name="Lauterbach L."/>
            <person name="Steele A.D."/>
            <person name="Gui C."/>
            <person name="Meng S."/>
            <person name="Li G."/>
            <person name="Viehrig K."/>
            <person name="Ye F."/>
            <person name="Su P."/>
            <person name="Kiefer A.F."/>
            <person name="Nichols A."/>
            <person name="Cepeda A.J."/>
            <person name="Yan W."/>
            <person name="Fan B."/>
            <person name="Jiang Y."/>
            <person name="Adhikari A."/>
            <person name="Zheng C.-J."/>
            <person name="Schuster L."/>
            <person name="Cowan T.M."/>
            <person name="Smanski M.J."/>
            <person name="Chevrette M.G."/>
            <person name="De Carvalho L.P.S."/>
            <person name="Shen B."/>
        </authorList>
    </citation>
    <scope>NUCLEOTIDE SEQUENCE [LARGE SCALE GENOMIC DNA]</scope>
    <source>
        <strain evidence="4 5">NPDC006434</strain>
    </source>
</reference>
<dbReference type="RefSeq" id="WP_355396179.1">
    <property type="nucleotide sequence ID" value="NZ_JBEXPZ010000014.1"/>
</dbReference>
<evidence type="ECO:0000256" key="2">
    <source>
        <dbReference type="SAM" id="MobiDB-lite"/>
    </source>
</evidence>
<dbReference type="PANTHER" id="PTHR11487:SF0">
    <property type="entry name" value="S-ACYL FATTY ACID SYNTHASE THIOESTERASE, MEDIUM CHAIN"/>
    <property type="match status" value="1"/>
</dbReference>
<dbReference type="Gene3D" id="3.40.50.1820">
    <property type="entry name" value="alpha/beta hydrolase"/>
    <property type="match status" value="1"/>
</dbReference>
<evidence type="ECO:0000259" key="3">
    <source>
        <dbReference type="Pfam" id="PF00975"/>
    </source>
</evidence>
<dbReference type="InterPro" id="IPR029058">
    <property type="entry name" value="AB_hydrolase_fold"/>
</dbReference>
<organism evidence="4 5">
    <name type="scientific">Streptomyces ossamyceticus</name>
    <dbReference type="NCBI Taxonomy" id="249581"/>
    <lineage>
        <taxon>Bacteria</taxon>
        <taxon>Bacillati</taxon>
        <taxon>Actinomycetota</taxon>
        <taxon>Actinomycetes</taxon>
        <taxon>Kitasatosporales</taxon>
        <taxon>Streptomycetaceae</taxon>
        <taxon>Streptomyces</taxon>
    </lineage>
</organism>
<dbReference type="PANTHER" id="PTHR11487">
    <property type="entry name" value="THIOESTERASE"/>
    <property type="match status" value="1"/>
</dbReference>
<evidence type="ECO:0000313" key="5">
    <source>
        <dbReference type="Proteomes" id="UP001550210"/>
    </source>
</evidence>
<dbReference type="Pfam" id="PF00975">
    <property type="entry name" value="Thioesterase"/>
    <property type="match status" value="1"/>
</dbReference>
<accession>A0ABV2UUY2</accession>
<dbReference type="Proteomes" id="UP001550210">
    <property type="component" value="Unassembled WGS sequence"/>
</dbReference>
<protein>
    <submittedName>
        <fullName evidence="4">Thioesterase domain-containing protein</fullName>
    </submittedName>
</protein>
<proteinExistence type="inferred from homology"/>
<gene>
    <name evidence="4" type="ORF">ABZZ21_12445</name>
</gene>
<sequence>MRLYCFPHAGAGTSAFARWPEQFGPKVEAVPVLLPGRDARRRETRVTGRRALFADLLRHHKPVPSIPYVLYGHSLGGMIAYSVARALEQAGRPAPALVVVGACPPPDARVRLVQAADLPDCQLMETLREAGAVPPDTPRGGVWQRSALKVIRDDLRLAQSLREAADGPLSVPLLAVSGDLDPLAGREVMAGWRDWTTGPFVERTLPGDHFFLRGPALPRLLDRACRVVQRRTGTAESAGAARTHPTVWTAPQLEDSPVKDNK</sequence>
<dbReference type="InterPro" id="IPR001031">
    <property type="entry name" value="Thioesterase"/>
</dbReference>
<keyword evidence="5" id="KW-1185">Reference proteome</keyword>
<feature type="domain" description="Thioesterase" evidence="3">
    <location>
        <begin position="2"/>
        <end position="217"/>
    </location>
</feature>
<comment type="caution">
    <text evidence="4">The sequence shown here is derived from an EMBL/GenBank/DDBJ whole genome shotgun (WGS) entry which is preliminary data.</text>
</comment>
<comment type="similarity">
    <text evidence="1">Belongs to the thioesterase family.</text>
</comment>
<evidence type="ECO:0000313" key="4">
    <source>
        <dbReference type="EMBL" id="MET9845370.1"/>
    </source>
</evidence>
<dbReference type="InterPro" id="IPR012223">
    <property type="entry name" value="TEII"/>
</dbReference>
<name>A0ABV2UUY2_9ACTN</name>